<dbReference type="PROSITE" id="PS51257">
    <property type="entry name" value="PROKAR_LIPOPROTEIN"/>
    <property type="match status" value="1"/>
</dbReference>
<proteinExistence type="predicted"/>
<gene>
    <name evidence="2" type="ORF">DES48_10325</name>
</gene>
<keyword evidence="1" id="KW-0732">Signal</keyword>
<feature type="signal peptide" evidence="1">
    <location>
        <begin position="1"/>
        <end position="17"/>
    </location>
</feature>
<evidence type="ECO:0000256" key="1">
    <source>
        <dbReference type="SAM" id="SignalP"/>
    </source>
</evidence>
<dbReference type="AlphaFoldDB" id="A0A366EBA4"/>
<dbReference type="Gene3D" id="2.50.20.10">
    <property type="entry name" value="Lipoprotein localisation LolA/LolB/LppX"/>
    <property type="match status" value="1"/>
</dbReference>
<comment type="caution">
    <text evidence="2">The sequence shown here is derived from an EMBL/GenBank/DDBJ whole genome shotgun (WGS) entry which is preliminary data.</text>
</comment>
<dbReference type="Proteomes" id="UP000252254">
    <property type="component" value="Unassembled WGS sequence"/>
</dbReference>
<feature type="chain" id="PRO_5038599336" evidence="1">
    <location>
        <begin position="18"/>
        <end position="339"/>
    </location>
</feature>
<evidence type="ECO:0000313" key="2">
    <source>
        <dbReference type="EMBL" id="RBO99700.1"/>
    </source>
</evidence>
<dbReference type="RefSeq" id="WP_113867778.1">
    <property type="nucleotide sequence ID" value="NZ_BAABQN010000011.1"/>
</dbReference>
<dbReference type="SUPFAM" id="SSF89392">
    <property type="entry name" value="Prokaryotic lipoproteins and lipoprotein localization factors"/>
    <property type="match status" value="1"/>
</dbReference>
<dbReference type="OrthoDB" id="9785380at2"/>
<dbReference type="PANTHER" id="PTHR37507">
    <property type="entry name" value="SPORULATION PROTEIN YDCC"/>
    <property type="match status" value="1"/>
</dbReference>
<sequence length="339" mass="38167">MKKYITILVILSLLVLAGCGEKTKEDVITKLEDTLESMSGYQTKATMQLKTSEKEQSYALDIAHKKKAYYRVLLKNDQDEAGSQIILKNEDGVFVLTPALNKSFKFQSDWPSNTSQPYLFQSLVSDIKADNDATFNITENYYVFETKTNYQNNTTLPSQQIYFDKKQFTPVMVKVLNKDQEAVVEVSFSEFKLDPTFEDKMFEMENNMTSSLFGIPASADVENESDGELSVLYPQNLLGSELAETTEIDLEDGQRVLLSYEGEKNFTLVQEKHTSYPTTAMKPQTVTGNPVSLGFTVGAQTDAALEWSHQGVDYYLASEELTKEEMIEVATSITTQVSK</sequence>
<keyword evidence="3" id="KW-1185">Reference proteome</keyword>
<keyword evidence="2" id="KW-0449">Lipoprotein</keyword>
<dbReference type="InterPro" id="IPR029046">
    <property type="entry name" value="LolA/LolB/LppX"/>
</dbReference>
<dbReference type="EMBL" id="QNRI01000003">
    <property type="protein sequence ID" value="RBO99700.1"/>
    <property type="molecule type" value="Genomic_DNA"/>
</dbReference>
<dbReference type="PANTHER" id="PTHR37507:SF2">
    <property type="entry name" value="SPORULATION PROTEIN YDCC"/>
    <property type="match status" value="1"/>
</dbReference>
<dbReference type="InterPro" id="IPR052944">
    <property type="entry name" value="Sporulation_related"/>
</dbReference>
<evidence type="ECO:0000313" key="3">
    <source>
        <dbReference type="Proteomes" id="UP000252254"/>
    </source>
</evidence>
<dbReference type="STRING" id="200904.GCA_900168775_03278"/>
<protein>
    <submittedName>
        <fullName evidence="2">Outer membrane lipoprotein-sorting protein</fullName>
    </submittedName>
</protein>
<accession>A0A366EBA4</accession>
<organism evidence="2 3">
    <name type="scientific">Paraliobacillus ryukyuensis</name>
    <dbReference type="NCBI Taxonomy" id="200904"/>
    <lineage>
        <taxon>Bacteria</taxon>
        <taxon>Bacillati</taxon>
        <taxon>Bacillota</taxon>
        <taxon>Bacilli</taxon>
        <taxon>Bacillales</taxon>
        <taxon>Bacillaceae</taxon>
        <taxon>Paraliobacillus</taxon>
    </lineage>
</organism>
<reference evidence="2 3" key="1">
    <citation type="submission" date="2018-06" db="EMBL/GenBank/DDBJ databases">
        <title>Genomic Encyclopedia of Type Strains, Phase IV (KMG-IV): sequencing the most valuable type-strain genomes for metagenomic binning, comparative biology and taxonomic classification.</title>
        <authorList>
            <person name="Goeker M."/>
        </authorList>
    </citation>
    <scope>NUCLEOTIDE SEQUENCE [LARGE SCALE GENOMIC DNA]</scope>
    <source>
        <strain evidence="2 3">DSM 15140</strain>
    </source>
</reference>
<name>A0A366EBA4_9BACI</name>